<organism evidence="2 3">
    <name type="scientific">Plakobranchus ocellatus</name>
    <dbReference type="NCBI Taxonomy" id="259542"/>
    <lineage>
        <taxon>Eukaryota</taxon>
        <taxon>Metazoa</taxon>
        <taxon>Spiralia</taxon>
        <taxon>Lophotrochozoa</taxon>
        <taxon>Mollusca</taxon>
        <taxon>Gastropoda</taxon>
        <taxon>Heterobranchia</taxon>
        <taxon>Euthyneura</taxon>
        <taxon>Panpulmonata</taxon>
        <taxon>Sacoglossa</taxon>
        <taxon>Placobranchoidea</taxon>
        <taxon>Plakobranchidae</taxon>
        <taxon>Plakobranchus</taxon>
    </lineage>
</organism>
<keyword evidence="3" id="KW-1185">Reference proteome</keyword>
<feature type="compositionally biased region" description="Basic and acidic residues" evidence="1">
    <location>
        <begin position="179"/>
        <end position="194"/>
    </location>
</feature>
<dbReference type="AlphaFoldDB" id="A0AAV4CHK4"/>
<feature type="compositionally biased region" description="Polar residues" evidence="1">
    <location>
        <begin position="82"/>
        <end position="95"/>
    </location>
</feature>
<comment type="caution">
    <text evidence="2">The sequence shown here is derived from an EMBL/GenBank/DDBJ whole genome shotgun (WGS) entry which is preliminary data.</text>
</comment>
<evidence type="ECO:0000313" key="2">
    <source>
        <dbReference type="EMBL" id="GFO30916.1"/>
    </source>
</evidence>
<name>A0AAV4CHK4_9GAST</name>
<dbReference type="Proteomes" id="UP000735302">
    <property type="component" value="Unassembled WGS sequence"/>
</dbReference>
<reference evidence="2 3" key="1">
    <citation type="journal article" date="2021" name="Elife">
        <title>Chloroplast acquisition without the gene transfer in kleptoplastic sea slugs, Plakobranchus ocellatus.</title>
        <authorList>
            <person name="Maeda T."/>
            <person name="Takahashi S."/>
            <person name="Yoshida T."/>
            <person name="Shimamura S."/>
            <person name="Takaki Y."/>
            <person name="Nagai Y."/>
            <person name="Toyoda A."/>
            <person name="Suzuki Y."/>
            <person name="Arimoto A."/>
            <person name="Ishii H."/>
            <person name="Satoh N."/>
            <person name="Nishiyama T."/>
            <person name="Hasebe M."/>
            <person name="Maruyama T."/>
            <person name="Minagawa J."/>
            <person name="Obokata J."/>
            <person name="Shigenobu S."/>
        </authorList>
    </citation>
    <scope>NUCLEOTIDE SEQUENCE [LARGE SCALE GENOMIC DNA]</scope>
</reference>
<evidence type="ECO:0000313" key="3">
    <source>
        <dbReference type="Proteomes" id="UP000735302"/>
    </source>
</evidence>
<dbReference type="EMBL" id="BLXT01006291">
    <property type="protein sequence ID" value="GFO30916.1"/>
    <property type="molecule type" value="Genomic_DNA"/>
</dbReference>
<feature type="compositionally biased region" description="Low complexity" evidence="1">
    <location>
        <begin position="256"/>
        <end position="271"/>
    </location>
</feature>
<accession>A0AAV4CHK4</accession>
<evidence type="ECO:0000256" key="1">
    <source>
        <dbReference type="SAM" id="MobiDB-lite"/>
    </source>
</evidence>
<sequence>MDYNCGVYFPKTGRGYVSFVDPADDTWIERHLQNEQTSGSTSDWTEFNTAANRRPLPQTMLSSAPREESTPSFDGMGRRIQSDNMNQRRPQQRFASESRDQYSAARRPFPKSFSSGLDPPTSFPHAAQGTRRFSSATQDTTSVPDRRPRFPPCMMSSFPNPSAHKMPLPESLFSTLPDHVSDRSKDKKNIREGKGSSANDTEPVPSLDRASRRAILENVFLGQPLSSPTFTPSSPPADKKHKFNIRFPIPKHFPIPQSKQQKQQQQQQQQQQKEKLKKQPPKKHSNGHAMKSHVSEHNKVTKRPRQSLFAKVCFHCGTSKMAASSNQISWPLGSHRDSRASSNWSRLDLENYGYDGIYGDIEGSGIHRHHHRPAWRAKKPEINVKSMTCIIIIKKPNTDYNHLIFPSQGFTTDKSRHLTLRARIDIALASSAH</sequence>
<gene>
    <name evidence="2" type="ORF">PoB_005742100</name>
</gene>
<feature type="region of interest" description="Disordered" evidence="1">
    <location>
        <begin position="50"/>
        <end position="207"/>
    </location>
</feature>
<protein>
    <submittedName>
        <fullName evidence="2">Uncharacterized protein</fullName>
    </submittedName>
</protein>
<feature type="compositionally biased region" description="Basic residues" evidence="1">
    <location>
        <begin position="275"/>
        <end position="286"/>
    </location>
</feature>
<feature type="compositionally biased region" description="Polar residues" evidence="1">
    <location>
        <begin position="131"/>
        <end position="143"/>
    </location>
</feature>
<feature type="region of interest" description="Disordered" evidence="1">
    <location>
        <begin position="223"/>
        <end position="242"/>
    </location>
</feature>
<proteinExistence type="predicted"/>
<feature type="region of interest" description="Disordered" evidence="1">
    <location>
        <begin position="249"/>
        <end position="302"/>
    </location>
</feature>